<accession>A0A0K1JHQ5</accession>
<keyword evidence="2" id="KW-1133">Transmembrane helix</keyword>
<feature type="compositionally biased region" description="Low complexity" evidence="1">
    <location>
        <begin position="287"/>
        <end position="302"/>
    </location>
</feature>
<name>A0A0K1JHQ5_9MICO</name>
<protein>
    <submittedName>
        <fullName evidence="3">Uncharacterized protein</fullName>
    </submittedName>
</protein>
<evidence type="ECO:0000256" key="2">
    <source>
        <dbReference type="SAM" id="Phobius"/>
    </source>
</evidence>
<feature type="transmembrane region" description="Helical" evidence="2">
    <location>
        <begin position="42"/>
        <end position="63"/>
    </location>
</feature>
<dbReference type="STRING" id="571913.VV02_10810"/>
<evidence type="ECO:0000313" key="4">
    <source>
        <dbReference type="Proteomes" id="UP000066480"/>
    </source>
</evidence>
<dbReference type="KEGG" id="lmoi:VV02_10810"/>
<feature type="region of interest" description="Disordered" evidence="1">
    <location>
        <begin position="282"/>
        <end position="302"/>
    </location>
</feature>
<dbReference type="RefSeq" id="WP_052591554.1">
    <property type="nucleotide sequence ID" value="NZ_CP011112.1"/>
</dbReference>
<dbReference type="EMBL" id="CP011112">
    <property type="protein sequence ID" value="AKU16239.1"/>
    <property type="molecule type" value="Genomic_DNA"/>
</dbReference>
<proteinExistence type="predicted"/>
<keyword evidence="4" id="KW-1185">Reference proteome</keyword>
<reference evidence="3 4" key="1">
    <citation type="submission" date="2015-03" db="EMBL/GenBank/DDBJ databases">
        <title>Luteipulveratus halotolerans sp. nov., a novel actinobacterium (Dermacoccaceae) from Sarawak, Malaysia.</title>
        <authorList>
            <person name="Juboi H."/>
            <person name="Basik A."/>
            <person name="Shamsul S.S."/>
            <person name="Arnold P."/>
            <person name="Schmitt E.K."/>
            <person name="Sanglier J.-J."/>
            <person name="Yeo T."/>
        </authorList>
    </citation>
    <scope>NUCLEOTIDE SEQUENCE [LARGE SCALE GENOMIC DNA]</scope>
    <source>
        <strain evidence="3 4">MN07-A0370</strain>
    </source>
</reference>
<gene>
    <name evidence="3" type="ORF">VV02_10810</name>
</gene>
<evidence type="ECO:0000313" key="3">
    <source>
        <dbReference type="EMBL" id="AKU16239.1"/>
    </source>
</evidence>
<evidence type="ECO:0000256" key="1">
    <source>
        <dbReference type="SAM" id="MobiDB-lite"/>
    </source>
</evidence>
<dbReference type="AlphaFoldDB" id="A0A0K1JHQ5"/>
<keyword evidence="2" id="KW-0472">Membrane</keyword>
<sequence length="344" mass="36093">MPFTPDDTDLATLVREAPAPDMAIDLDRIRSGGQRRQRRRRVSYLGSGICVAVVLLVAAGLALNVDRAKEVRPAAPSVVTTVDGWRAAVRLIPQPSDPEPPLIQVRSIRGILSVRSLSAEQGTPVVWTAERRPSSEDVVFRDGTRTLVASVYPKGSQEPRLIAPDRGNATWASQVLAVPGAVLSIRSTASSVAAAGVGTAWTFRRDSGLVAMPGGRAAREASARGVGVWGSESAAAWGVDWEGQHLSASNEPEVALRGVAAGADERSWRLIVAARVLADQTNPSLSAPPGATPVGPGTVSGPIDSAGTRVVVRTFTVMEKAALVAPVRLEFAQDGRPGAFATLR</sequence>
<keyword evidence="2" id="KW-0812">Transmembrane</keyword>
<dbReference type="Proteomes" id="UP000066480">
    <property type="component" value="Chromosome"/>
</dbReference>
<organism evidence="3 4">
    <name type="scientific">Luteipulveratus mongoliensis</name>
    <dbReference type="NCBI Taxonomy" id="571913"/>
    <lineage>
        <taxon>Bacteria</taxon>
        <taxon>Bacillati</taxon>
        <taxon>Actinomycetota</taxon>
        <taxon>Actinomycetes</taxon>
        <taxon>Micrococcales</taxon>
        <taxon>Dermacoccaceae</taxon>
        <taxon>Luteipulveratus</taxon>
    </lineage>
</organism>